<protein>
    <recommendedName>
        <fullName evidence="5">Sulfotransferase domain-containing protein</fullName>
    </recommendedName>
</protein>
<dbReference type="PANTHER" id="PTHR45964">
    <property type="entry name" value="WSCD FAMILY MEMBER CG9164"/>
    <property type="match status" value="1"/>
</dbReference>
<dbReference type="InterPro" id="IPR051589">
    <property type="entry name" value="Sialate-O-sulfotransferase"/>
</dbReference>
<keyword evidence="4" id="KW-1185">Reference proteome</keyword>
<accession>A0A1Y2FJ88</accession>
<keyword evidence="2" id="KW-1133">Transmembrane helix</keyword>
<reference evidence="3 4" key="1">
    <citation type="submission" date="2016-07" db="EMBL/GenBank/DDBJ databases">
        <title>Pervasive Adenine N6-methylation of Active Genes in Fungi.</title>
        <authorList>
            <consortium name="DOE Joint Genome Institute"/>
            <person name="Mondo S.J."/>
            <person name="Dannebaum R.O."/>
            <person name="Kuo R.C."/>
            <person name="Labutti K."/>
            <person name="Haridas S."/>
            <person name="Kuo A."/>
            <person name="Salamov A."/>
            <person name="Ahrendt S.R."/>
            <person name="Lipzen A."/>
            <person name="Sullivan W."/>
            <person name="Andreopoulos W.B."/>
            <person name="Clum A."/>
            <person name="Lindquist E."/>
            <person name="Daum C."/>
            <person name="Ramamoorthy G.K."/>
            <person name="Gryganskyi A."/>
            <person name="Culley D."/>
            <person name="Magnuson J.K."/>
            <person name="James T.Y."/>
            <person name="O'Malley M.A."/>
            <person name="Stajich J.E."/>
            <person name="Spatafora J.W."/>
            <person name="Visel A."/>
            <person name="Grigoriev I.V."/>
        </authorList>
    </citation>
    <scope>NUCLEOTIDE SEQUENCE [LARGE SCALE GENOMIC DNA]</scope>
    <source>
        <strain evidence="3 4">62-1032</strain>
    </source>
</reference>
<evidence type="ECO:0000256" key="2">
    <source>
        <dbReference type="SAM" id="Phobius"/>
    </source>
</evidence>
<feature type="non-terminal residue" evidence="3">
    <location>
        <position position="1"/>
    </location>
</feature>
<dbReference type="OrthoDB" id="3365563at2759"/>
<dbReference type="Proteomes" id="UP000193467">
    <property type="component" value="Unassembled WGS sequence"/>
</dbReference>
<gene>
    <name evidence="3" type="ORF">BCR35DRAFT_331249</name>
</gene>
<dbReference type="EMBL" id="MCGR01000020">
    <property type="protein sequence ID" value="ORY82875.1"/>
    <property type="molecule type" value="Genomic_DNA"/>
</dbReference>
<dbReference type="AlphaFoldDB" id="A0A1Y2FJ88"/>
<evidence type="ECO:0000313" key="3">
    <source>
        <dbReference type="EMBL" id="ORY82875.1"/>
    </source>
</evidence>
<keyword evidence="2" id="KW-0472">Membrane</keyword>
<feature type="transmembrane region" description="Helical" evidence="2">
    <location>
        <begin position="12"/>
        <end position="32"/>
    </location>
</feature>
<dbReference type="Gene3D" id="3.40.50.300">
    <property type="entry name" value="P-loop containing nucleotide triphosphate hydrolases"/>
    <property type="match status" value="1"/>
</dbReference>
<dbReference type="SUPFAM" id="SSF52540">
    <property type="entry name" value="P-loop containing nucleoside triphosphate hydrolases"/>
    <property type="match status" value="1"/>
</dbReference>
<dbReference type="STRING" id="106004.A0A1Y2FJ88"/>
<evidence type="ECO:0008006" key="5">
    <source>
        <dbReference type="Google" id="ProtNLM"/>
    </source>
</evidence>
<evidence type="ECO:0000256" key="1">
    <source>
        <dbReference type="ARBA" id="ARBA00010236"/>
    </source>
</evidence>
<keyword evidence="2" id="KW-0812">Transmembrane</keyword>
<comment type="similarity">
    <text evidence="1">Belongs to the WSCD family.</text>
</comment>
<comment type="caution">
    <text evidence="3">The sequence shown here is derived from an EMBL/GenBank/DDBJ whole genome shotgun (WGS) entry which is preliminary data.</text>
</comment>
<organism evidence="3 4">
    <name type="scientific">Leucosporidium creatinivorum</name>
    <dbReference type="NCBI Taxonomy" id="106004"/>
    <lineage>
        <taxon>Eukaryota</taxon>
        <taxon>Fungi</taxon>
        <taxon>Dikarya</taxon>
        <taxon>Basidiomycota</taxon>
        <taxon>Pucciniomycotina</taxon>
        <taxon>Microbotryomycetes</taxon>
        <taxon>Leucosporidiales</taxon>
        <taxon>Leucosporidium</taxon>
    </lineage>
</organism>
<dbReference type="InterPro" id="IPR027417">
    <property type="entry name" value="P-loop_NTPase"/>
</dbReference>
<dbReference type="InParanoid" id="A0A1Y2FJ88"/>
<sequence length="308" mass="34641">HTSRPFTPRQFLLQYALPLSLPLLFSALVYFLDPDANAAILQPDFSEYASADGLEGGDWDRAFYEAVAPTCNLTEPRVWWGSRRTALASFPRSGNSFMRELVERATGYQSSTVAYCDQALVHTFKGECDHDANFLVKTHFPERVSDIAAEDNYLTDYSFDQAVHLIRNPLDSLYSGYMMAHVPKTSDGAQDHSARLDIGLLGSTAAQREDVLERATVWKTHAEYWGEAARVAIHSVRYEDLMESRLATLMGIISFILPSNQLPPLNDIACLVEEVVELLKDGWCRHGYDQLLRAKKGIETGVDEICRR</sequence>
<name>A0A1Y2FJ88_9BASI</name>
<evidence type="ECO:0000313" key="4">
    <source>
        <dbReference type="Proteomes" id="UP000193467"/>
    </source>
</evidence>
<dbReference type="PANTHER" id="PTHR45964:SF5">
    <property type="entry name" value="WSCD FAMILY MEMBER CG9164"/>
    <property type="match status" value="1"/>
</dbReference>
<proteinExistence type="inferred from homology"/>